<dbReference type="EMBL" id="CP069027">
    <property type="protein sequence ID" value="QRC95371.1"/>
    <property type="molecule type" value="Genomic_DNA"/>
</dbReference>
<keyword evidence="2" id="KW-1185">Reference proteome</keyword>
<dbReference type="Proteomes" id="UP000663193">
    <property type="component" value="Chromosome 5"/>
</dbReference>
<evidence type="ECO:0000313" key="1">
    <source>
        <dbReference type="EMBL" id="QRC95371.1"/>
    </source>
</evidence>
<proteinExistence type="predicted"/>
<sequence>MRASVYTLFLPHTYPAHGHFHRLRFFFCLQSGHGHLHQYSYTIIITGRQALKHFYHVRITFDLPWRSDHSRMCKQAWVGPLSQFCDLTSCSIFYTR</sequence>
<name>A0A7U2I0I9_PHANO</name>
<dbReference type="VEuPathDB" id="FungiDB:JI435_407230"/>
<reference evidence="2" key="1">
    <citation type="journal article" date="2021" name="BMC Genomics">
        <title>Chromosome-level genome assembly and manually-curated proteome of model necrotroph Parastagonospora nodorum Sn15 reveals a genome-wide trove of candidate effector homologs, and redundancy of virulence-related functions within an accessory chromosome.</title>
        <authorList>
            <person name="Bertazzoni S."/>
            <person name="Jones D.A.B."/>
            <person name="Phan H.T."/>
            <person name="Tan K.-C."/>
            <person name="Hane J.K."/>
        </authorList>
    </citation>
    <scope>NUCLEOTIDE SEQUENCE [LARGE SCALE GENOMIC DNA]</scope>
    <source>
        <strain evidence="2">SN15 / ATCC MYA-4574 / FGSC 10173)</strain>
    </source>
</reference>
<dbReference type="AlphaFoldDB" id="A0A7U2I0I9"/>
<organism evidence="1 2">
    <name type="scientific">Phaeosphaeria nodorum (strain SN15 / ATCC MYA-4574 / FGSC 10173)</name>
    <name type="common">Glume blotch fungus</name>
    <name type="synonym">Parastagonospora nodorum</name>
    <dbReference type="NCBI Taxonomy" id="321614"/>
    <lineage>
        <taxon>Eukaryota</taxon>
        <taxon>Fungi</taxon>
        <taxon>Dikarya</taxon>
        <taxon>Ascomycota</taxon>
        <taxon>Pezizomycotina</taxon>
        <taxon>Dothideomycetes</taxon>
        <taxon>Pleosporomycetidae</taxon>
        <taxon>Pleosporales</taxon>
        <taxon>Pleosporineae</taxon>
        <taxon>Phaeosphaeriaceae</taxon>
        <taxon>Parastagonospora</taxon>
    </lineage>
</organism>
<gene>
    <name evidence="1" type="ORF">JI435_407230</name>
</gene>
<evidence type="ECO:0000313" key="2">
    <source>
        <dbReference type="Proteomes" id="UP000663193"/>
    </source>
</evidence>
<protein>
    <submittedName>
        <fullName evidence="1">Uncharacterized protein</fullName>
    </submittedName>
</protein>
<accession>A0A7U2I0I9</accession>